<proteinExistence type="predicted"/>
<dbReference type="AlphaFoldDB" id="M4BEY5"/>
<sequence>MSTTFPLVSQVAASIAVGTSSSRRSASVTEALRSIARVRVASTPKDGGMWRDCNECSGSRIRTCWHHRQLEH</sequence>
<reference evidence="1" key="2">
    <citation type="submission" date="2015-06" db="UniProtKB">
        <authorList>
            <consortium name="EnsemblProtists"/>
        </authorList>
    </citation>
    <scope>IDENTIFICATION</scope>
    <source>
        <strain evidence="1">Emoy2</strain>
    </source>
</reference>
<dbReference type="InParanoid" id="M4BEY5"/>
<dbReference type="HOGENOM" id="CLU_2727637_0_0_1"/>
<dbReference type="EnsemblProtists" id="HpaT804853">
    <property type="protein sequence ID" value="HpaP804853"/>
    <property type="gene ID" value="HpaG804853"/>
</dbReference>
<dbReference type="EMBL" id="JH598187">
    <property type="status" value="NOT_ANNOTATED_CDS"/>
    <property type="molecule type" value="Genomic_DNA"/>
</dbReference>
<name>M4BEY5_HYAAE</name>
<keyword evidence="2" id="KW-1185">Reference proteome</keyword>
<dbReference type="Proteomes" id="UP000011713">
    <property type="component" value="Unassembled WGS sequence"/>
</dbReference>
<evidence type="ECO:0000313" key="1">
    <source>
        <dbReference type="EnsemblProtists" id="HpaP804853"/>
    </source>
</evidence>
<organism evidence="1 2">
    <name type="scientific">Hyaloperonospora arabidopsidis (strain Emoy2)</name>
    <name type="common">Downy mildew agent</name>
    <name type="synonym">Peronospora arabidopsidis</name>
    <dbReference type="NCBI Taxonomy" id="559515"/>
    <lineage>
        <taxon>Eukaryota</taxon>
        <taxon>Sar</taxon>
        <taxon>Stramenopiles</taxon>
        <taxon>Oomycota</taxon>
        <taxon>Peronosporomycetes</taxon>
        <taxon>Peronosporales</taxon>
        <taxon>Peronosporaceae</taxon>
        <taxon>Hyaloperonospora</taxon>
    </lineage>
</organism>
<protein>
    <submittedName>
        <fullName evidence="1">Uncharacterized protein</fullName>
    </submittedName>
</protein>
<reference evidence="2" key="1">
    <citation type="journal article" date="2010" name="Science">
        <title>Signatures of adaptation to obligate biotrophy in the Hyaloperonospora arabidopsidis genome.</title>
        <authorList>
            <person name="Baxter L."/>
            <person name="Tripathy S."/>
            <person name="Ishaque N."/>
            <person name="Boot N."/>
            <person name="Cabral A."/>
            <person name="Kemen E."/>
            <person name="Thines M."/>
            <person name="Ah-Fong A."/>
            <person name="Anderson R."/>
            <person name="Badejoko W."/>
            <person name="Bittner-Eddy P."/>
            <person name="Boore J.L."/>
            <person name="Chibucos M.C."/>
            <person name="Coates M."/>
            <person name="Dehal P."/>
            <person name="Delehaunty K."/>
            <person name="Dong S."/>
            <person name="Downton P."/>
            <person name="Dumas B."/>
            <person name="Fabro G."/>
            <person name="Fronick C."/>
            <person name="Fuerstenberg S.I."/>
            <person name="Fulton L."/>
            <person name="Gaulin E."/>
            <person name="Govers F."/>
            <person name="Hughes L."/>
            <person name="Humphray S."/>
            <person name="Jiang R.H."/>
            <person name="Judelson H."/>
            <person name="Kamoun S."/>
            <person name="Kyung K."/>
            <person name="Meijer H."/>
            <person name="Minx P."/>
            <person name="Morris P."/>
            <person name="Nelson J."/>
            <person name="Phuntumart V."/>
            <person name="Qutob D."/>
            <person name="Rehmany A."/>
            <person name="Rougon-Cardoso A."/>
            <person name="Ryden P."/>
            <person name="Torto-Alalibo T."/>
            <person name="Studholme D."/>
            <person name="Wang Y."/>
            <person name="Win J."/>
            <person name="Wood J."/>
            <person name="Clifton S.W."/>
            <person name="Rogers J."/>
            <person name="Van den Ackerveken G."/>
            <person name="Jones J.D."/>
            <person name="McDowell J.M."/>
            <person name="Beynon J."/>
            <person name="Tyler B.M."/>
        </authorList>
    </citation>
    <scope>NUCLEOTIDE SEQUENCE [LARGE SCALE GENOMIC DNA]</scope>
    <source>
        <strain evidence="2">Emoy2</strain>
    </source>
</reference>
<accession>M4BEY5</accession>
<evidence type="ECO:0000313" key="2">
    <source>
        <dbReference type="Proteomes" id="UP000011713"/>
    </source>
</evidence>
<dbReference type="VEuPathDB" id="FungiDB:HpaG804853"/>